<reference evidence="1" key="1">
    <citation type="submission" date="2024-07" db="EMBL/GenBank/DDBJ databases">
        <authorList>
            <person name="Kim Y.J."/>
            <person name="Jeong J.Y."/>
        </authorList>
    </citation>
    <scope>NUCLEOTIDE SEQUENCE</scope>
    <source>
        <strain evidence="1">GIHE-MW2</strain>
    </source>
</reference>
<organism evidence="1">
    <name type="scientific">Planktothricoides raciborskii GIHE-MW2</name>
    <dbReference type="NCBI Taxonomy" id="2792601"/>
    <lineage>
        <taxon>Bacteria</taxon>
        <taxon>Bacillati</taxon>
        <taxon>Cyanobacteriota</taxon>
        <taxon>Cyanophyceae</taxon>
        <taxon>Oscillatoriophycideae</taxon>
        <taxon>Oscillatoriales</taxon>
        <taxon>Oscillatoriaceae</taxon>
        <taxon>Planktothricoides</taxon>
    </lineage>
</organism>
<protein>
    <submittedName>
        <fullName evidence="1">Uncharacterized protein</fullName>
    </submittedName>
</protein>
<proteinExistence type="predicted"/>
<dbReference type="AlphaFoldDB" id="A0AAU8JG95"/>
<gene>
    <name evidence="1" type="ORF">ABWT76_000573</name>
</gene>
<accession>A0AAU8JG95</accession>
<name>A0AAU8JG95_9CYAN</name>
<evidence type="ECO:0000313" key="1">
    <source>
        <dbReference type="EMBL" id="XCM37775.1"/>
    </source>
</evidence>
<sequence length="67" mass="7584">MLVVGCWLLVVGCWFLVVGCWFLDCYNVLSVICYLQNIKTLLGKKALPLLWMQGLRGDQAKLINPVN</sequence>
<dbReference type="EMBL" id="CP159837">
    <property type="protein sequence ID" value="XCM37775.1"/>
    <property type="molecule type" value="Genomic_DNA"/>
</dbReference>